<dbReference type="AlphaFoldDB" id="A0A7U2IBK5"/>
<dbReference type="EMBL" id="CP069043">
    <property type="protein sequence ID" value="QRD06711.1"/>
    <property type="molecule type" value="Genomic_DNA"/>
</dbReference>
<gene>
    <name evidence="2" type="ORF">JI435_308770</name>
</gene>
<evidence type="ECO:0000313" key="3">
    <source>
        <dbReference type="Proteomes" id="UP000663193"/>
    </source>
</evidence>
<feature type="region of interest" description="Disordered" evidence="1">
    <location>
        <begin position="122"/>
        <end position="154"/>
    </location>
</feature>
<dbReference type="Proteomes" id="UP000663193">
    <property type="component" value="Chromosome 21"/>
</dbReference>
<sequence>MVRRTDPKEDDWQHVQDPKKRKAIQDRLAQRARRQRLREAKDQITQQKTTTTTITTISRRCNCNPIAHTPIQDVHAHHPISTLDTDIDSALALSPTDPILDFLNPSPNDQLAIDFTTPNLINPAPYLPSPQSPSNPPNNLHRPLPQRPHPLPLLHRLPPHPLPARTCLPSLIPPPNAHPTHHRAPALVRPAAVPDHAG</sequence>
<organism evidence="2 3">
    <name type="scientific">Phaeosphaeria nodorum (strain SN15 / ATCC MYA-4574 / FGSC 10173)</name>
    <name type="common">Glume blotch fungus</name>
    <name type="synonym">Parastagonospora nodorum</name>
    <dbReference type="NCBI Taxonomy" id="321614"/>
    <lineage>
        <taxon>Eukaryota</taxon>
        <taxon>Fungi</taxon>
        <taxon>Dikarya</taxon>
        <taxon>Ascomycota</taxon>
        <taxon>Pezizomycotina</taxon>
        <taxon>Dothideomycetes</taxon>
        <taxon>Pleosporomycetidae</taxon>
        <taxon>Pleosporales</taxon>
        <taxon>Pleosporineae</taxon>
        <taxon>Phaeosphaeriaceae</taxon>
        <taxon>Parastagonospora</taxon>
    </lineage>
</organism>
<dbReference type="OrthoDB" id="2245989at2759"/>
<dbReference type="EMBL" id="CP069043">
    <property type="protein sequence ID" value="QRD06710.1"/>
    <property type="molecule type" value="Genomic_DNA"/>
</dbReference>
<evidence type="ECO:0000256" key="1">
    <source>
        <dbReference type="SAM" id="MobiDB-lite"/>
    </source>
</evidence>
<protein>
    <recommendedName>
        <fullName evidence="4">BZIP domain-containing protein</fullName>
    </recommendedName>
</protein>
<reference evidence="3" key="1">
    <citation type="journal article" date="2021" name="BMC Genomics">
        <title>Chromosome-level genome assembly and manually-curated proteome of model necrotroph Parastagonospora nodorum Sn15 reveals a genome-wide trove of candidate effector homologs, and redundancy of virulence-related functions within an accessory chromosome.</title>
        <authorList>
            <person name="Bertazzoni S."/>
            <person name="Jones D.A.B."/>
            <person name="Phan H.T."/>
            <person name="Tan K.-C."/>
            <person name="Hane J.K."/>
        </authorList>
    </citation>
    <scope>NUCLEOTIDE SEQUENCE [LARGE SCALE GENOMIC DNA]</scope>
    <source>
        <strain evidence="3">SN15 / ATCC MYA-4574 / FGSC 10173)</strain>
    </source>
</reference>
<dbReference type="VEuPathDB" id="FungiDB:JI435_308770"/>
<reference evidence="2" key="2">
    <citation type="submission" date="2021-01" db="EMBL/GenBank/DDBJ databases">
        <title>Chromosome-level genome assembly and manually-curated proteome of model necrotroph Parastagonospora nodorum Sn15 reveals a genome-wide trove of effector-like homologs, and redundancy of virulence-related functions within an accessory chromosome.</title>
        <authorList>
            <person name="Bertazzoni S."/>
            <person name="Jones D.A.B."/>
            <person name="Phan H.T."/>
            <person name="Tan K.-C."/>
            <person name="Hane J."/>
        </authorList>
    </citation>
    <scope>NUCLEOTIDE SEQUENCE</scope>
    <source>
        <strain evidence="2">SN15</strain>
    </source>
</reference>
<feature type="compositionally biased region" description="Pro residues" evidence="1">
    <location>
        <begin position="125"/>
        <end position="136"/>
    </location>
</feature>
<feature type="region of interest" description="Disordered" evidence="1">
    <location>
        <begin position="1"/>
        <end position="24"/>
    </location>
</feature>
<evidence type="ECO:0000313" key="2">
    <source>
        <dbReference type="EMBL" id="QRD06710.1"/>
    </source>
</evidence>
<keyword evidence="3" id="KW-1185">Reference proteome</keyword>
<evidence type="ECO:0008006" key="4">
    <source>
        <dbReference type="Google" id="ProtNLM"/>
    </source>
</evidence>
<name>A0A7U2IBK5_PHANO</name>
<proteinExistence type="predicted"/>
<accession>A0A7U2IBK5</accession>